<gene>
    <name evidence="4" type="ORF">AK812_SmicGene37676</name>
</gene>
<dbReference type="InterPro" id="IPR011990">
    <property type="entry name" value="TPR-like_helical_dom_sf"/>
</dbReference>
<accession>A0A1Q9CFP0</accession>
<evidence type="ECO:0000256" key="1">
    <source>
        <dbReference type="ARBA" id="ARBA00022450"/>
    </source>
</evidence>
<proteinExistence type="predicted"/>
<dbReference type="InterPro" id="IPR020806">
    <property type="entry name" value="PKS_PP-bd"/>
</dbReference>
<evidence type="ECO:0000313" key="4">
    <source>
        <dbReference type="EMBL" id="OLP81753.1"/>
    </source>
</evidence>
<dbReference type="GO" id="GO:0031177">
    <property type="term" value="F:phosphopantetheine binding"/>
    <property type="evidence" value="ECO:0007669"/>
    <property type="project" value="InterPro"/>
</dbReference>
<dbReference type="SUPFAM" id="SSF47336">
    <property type="entry name" value="ACP-like"/>
    <property type="match status" value="1"/>
</dbReference>
<reference evidence="4 5" key="1">
    <citation type="submission" date="2016-02" db="EMBL/GenBank/DDBJ databases">
        <title>Genome analysis of coral dinoflagellate symbionts highlights evolutionary adaptations to a symbiotic lifestyle.</title>
        <authorList>
            <person name="Aranda M."/>
            <person name="Li Y."/>
            <person name="Liew Y.J."/>
            <person name="Baumgarten S."/>
            <person name="Simakov O."/>
            <person name="Wilson M."/>
            <person name="Piel J."/>
            <person name="Ashoor H."/>
            <person name="Bougouffa S."/>
            <person name="Bajic V.B."/>
            <person name="Ryu T."/>
            <person name="Ravasi T."/>
            <person name="Bayer T."/>
            <person name="Micklem G."/>
            <person name="Kim H."/>
            <person name="Bhak J."/>
            <person name="Lajeunesse T.C."/>
            <person name="Voolstra C.R."/>
        </authorList>
    </citation>
    <scope>NUCLEOTIDE SEQUENCE [LARGE SCALE GENOMIC DNA]</scope>
    <source>
        <strain evidence="4 5">CCMP2467</strain>
    </source>
</reference>
<feature type="domain" description="Carrier" evidence="3">
    <location>
        <begin position="711"/>
        <end position="787"/>
    </location>
</feature>
<dbReference type="PANTHER" id="PTHR47691">
    <property type="entry name" value="REGULATOR-RELATED"/>
    <property type="match status" value="1"/>
</dbReference>
<dbReference type="PROSITE" id="PS50075">
    <property type="entry name" value="CARRIER"/>
    <property type="match status" value="1"/>
</dbReference>
<comment type="caution">
    <text evidence="4">The sequence shown here is derived from an EMBL/GenBank/DDBJ whole genome shotgun (WGS) entry which is preliminary data.</text>
</comment>
<sequence length="1242" mass="137611">MRSGRLCELFLWPPASPPGGDGLFDTLGHEEASADQTLKQAERLLEAEDFQGCEECLLAKQADGSDALRSPYAWRLLLHSYRFQHKHSWARKLAEEQLAKPTKATQHPIGKAMMQLSLAELELADKKQDRAAQLAKEALAVFSELDMPSYEAFCLLALAGAASANEKYRDAAEFAEDALEGFQQEDDESQSARGLGRALLALAEAEQALQDFGAADRSIEKALEIFKFGKDEKWQAFVLQIRAGWSYNQDDPFRAATSAEAAMHLWQSNGHPLSREAELAEIACSAFLVLNQPEDAMKPVRACLYRARMMGDRTIEGHMLYVTIHVNQVWGDIEGAIKVADKSWEVFHELGNRKMELAVLRAKCHVQLAGPTPDPKALDTAKQAVACAEQLDQLDSQKDEELGNAWLQMSRLRNARDESINAQKALETAIQRFEAAGQRRRAAEAGLELADLSAKVQDYASAVDMARKVQSLCRKQNDVKGEASALLLLGGVLLQQHDNLGALKAAEEAFELFRQVGDRVQEAQALFLVSQAGRQHCTTSKATVGKYWIYFGAALQAATDAMALAEHLGDMLLAHAYVVLAEIQVLSVPLRRDALENAQQASDLFSHLGHAAGTAHSLELQGLVSYDMQNPLAAVEAWDKAKLVYAQANDPKSVRRCQDCILQLEAGQASATAQETKGSIEVKQEAPRQLPPPILSLPKRERREIKDPMSLQGEERVMAQLAKILQDLGVEDVGDDDGLMSSGLTSRAAIQLKGEMEQAFAGIHIPSTVAFDHPNLRSLSNWIADSIAEEGNETVMFEPLVPPMWDYTPRQSFRIQMTMDVHPQLVYYVPLASEVLKLAWVQVLAFLIPTWVVVEWLKVHFIMQVSGNLCRCFCGNGWQVEAEDDRQFGSVSVGLGAISSLDCPDDLPEVSGMLSYSAEEELPMRGKPIREGELWHLSTEDVVRKVHVSLFINGLSVSFETKKVLVPLSPFTLVRNCKFQAASFDIKEFADFKIFKVHLHAANRCYFFGVRGSTLLEGEEERSNWVSDISTAIRLVTQSLFPPFRIACNPLATVDGTQKRLLAGYLLHSDSPCLVSALYCELQAHHDGKAMFVLYENENCKVPVKAMALTADSAVAEKLGINCSCFSVDQRDFSSRTLSERKLWLRAISNIKVKLANAAPTPSSEDLEHYRQAVKEQLHQIRTSLQCKIRTDALLPPSIHNTFQSTVSPFNMDLWAEISGYHHGHVEEDEGESVPAERSPAL</sequence>
<dbReference type="Pfam" id="PF00550">
    <property type="entry name" value="PP-binding"/>
    <property type="match status" value="1"/>
</dbReference>
<dbReference type="Proteomes" id="UP000186817">
    <property type="component" value="Unassembled WGS sequence"/>
</dbReference>
<evidence type="ECO:0000256" key="2">
    <source>
        <dbReference type="ARBA" id="ARBA00022553"/>
    </source>
</evidence>
<protein>
    <recommendedName>
        <fullName evidence="3">Carrier domain-containing protein</fullName>
    </recommendedName>
</protein>
<dbReference type="SUPFAM" id="SSF48452">
    <property type="entry name" value="TPR-like"/>
    <property type="match status" value="3"/>
</dbReference>
<dbReference type="AlphaFoldDB" id="A0A1Q9CFP0"/>
<dbReference type="Gene3D" id="1.10.1200.10">
    <property type="entry name" value="ACP-like"/>
    <property type="match status" value="1"/>
</dbReference>
<name>A0A1Q9CFP0_SYMMI</name>
<dbReference type="InterPro" id="IPR009081">
    <property type="entry name" value="PP-bd_ACP"/>
</dbReference>
<dbReference type="EMBL" id="LSRX01001253">
    <property type="protein sequence ID" value="OLP81753.1"/>
    <property type="molecule type" value="Genomic_DNA"/>
</dbReference>
<keyword evidence="2" id="KW-0597">Phosphoprotein</keyword>
<dbReference type="Gene3D" id="1.25.40.10">
    <property type="entry name" value="Tetratricopeptide repeat domain"/>
    <property type="match status" value="2"/>
</dbReference>
<dbReference type="Pfam" id="PF10149">
    <property type="entry name" value="TM231"/>
    <property type="match status" value="1"/>
</dbReference>
<keyword evidence="1" id="KW-0596">Phosphopantetheine</keyword>
<evidence type="ECO:0000313" key="5">
    <source>
        <dbReference type="Proteomes" id="UP000186817"/>
    </source>
</evidence>
<dbReference type="PANTHER" id="PTHR47691:SF3">
    <property type="entry name" value="HTH-TYPE TRANSCRIPTIONAL REGULATOR RV0890C-RELATED"/>
    <property type="match status" value="1"/>
</dbReference>
<evidence type="ECO:0000259" key="3">
    <source>
        <dbReference type="PROSITE" id="PS50075"/>
    </source>
</evidence>
<dbReference type="InterPro" id="IPR019306">
    <property type="entry name" value="TMEM231"/>
</dbReference>
<dbReference type="OrthoDB" id="440343at2759"/>
<dbReference type="SMART" id="SM00823">
    <property type="entry name" value="PKS_PP"/>
    <property type="match status" value="1"/>
</dbReference>
<dbReference type="InterPro" id="IPR036736">
    <property type="entry name" value="ACP-like_sf"/>
</dbReference>
<organism evidence="4 5">
    <name type="scientific">Symbiodinium microadriaticum</name>
    <name type="common">Dinoflagellate</name>
    <name type="synonym">Zooxanthella microadriatica</name>
    <dbReference type="NCBI Taxonomy" id="2951"/>
    <lineage>
        <taxon>Eukaryota</taxon>
        <taxon>Sar</taxon>
        <taxon>Alveolata</taxon>
        <taxon>Dinophyceae</taxon>
        <taxon>Suessiales</taxon>
        <taxon>Symbiodiniaceae</taxon>
        <taxon>Symbiodinium</taxon>
    </lineage>
</organism>
<keyword evidence="5" id="KW-1185">Reference proteome</keyword>